<organism evidence="1">
    <name type="scientific">Rhizophora mucronata</name>
    <name type="common">Asiatic mangrove</name>
    <dbReference type="NCBI Taxonomy" id="61149"/>
    <lineage>
        <taxon>Eukaryota</taxon>
        <taxon>Viridiplantae</taxon>
        <taxon>Streptophyta</taxon>
        <taxon>Embryophyta</taxon>
        <taxon>Tracheophyta</taxon>
        <taxon>Spermatophyta</taxon>
        <taxon>Magnoliopsida</taxon>
        <taxon>eudicotyledons</taxon>
        <taxon>Gunneridae</taxon>
        <taxon>Pentapetalae</taxon>
        <taxon>rosids</taxon>
        <taxon>fabids</taxon>
        <taxon>Malpighiales</taxon>
        <taxon>Rhizophoraceae</taxon>
        <taxon>Rhizophora</taxon>
    </lineage>
</organism>
<reference evidence="1" key="1">
    <citation type="submission" date="2018-02" db="EMBL/GenBank/DDBJ databases">
        <title>Rhizophora mucronata_Transcriptome.</title>
        <authorList>
            <person name="Meera S.P."/>
            <person name="Sreeshan A."/>
            <person name="Augustine A."/>
        </authorList>
    </citation>
    <scope>NUCLEOTIDE SEQUENCE</scope>
    <source>
        <tissue evidence="1">Leaf</tissue>
    </source>
</reference>
<protein>
    <submittedName>
        <fullName evidence="1">Uncharacterized protein</fullName>
    </submittedName>
</protein>
<dbReference type="AlphaFoldDB" id="A0A2P2NL88"/>
<accession>A0A2P2NL88</accession>
<evidence type="ECO:0000313" key="1">
    <source>
        <dbReference type="EMBL" id="MBX43258.1"/>
    </source>
</evidence>
<dbReference type="EMBL" id="GGEC01062774">
    <property type="protein sequence ID" value="MBX43258.1"/>
    <property type="molecule type" value="Transcribed_RNA"/>
</dbReference>
<proteinExistence type="predicted"/>
<name>A0A2P2NL88_RHIMU</name>
<sequence>MKFSQGRTKEKRQKGFILVISKESLVLFVLNSLGFFH</sequence>